<evidence type="ECO:0000313" key="16">
    <source>
        <dbReference type="EMBL" id="OSS47305.1"/>
    </source>
</evidence>
<dbReference type="InterPro" id="IPR011545">
    <property type="entry name" value="DEAD/DEAH_box_helicase_dom"/>
</dbReference>
<dbReference type="Gene3D" id="3.40.50.300">
    <property type="entry name" value="P-loop containing nucleotide triphosphate hydrolases"/>
    <property type="match status" value="2"/>
</dbReference>
<keyword evidence="3" id="KW-0690">Ribosome biogenesis</keyword>
<dbReference type="Pfam" id="PF00271">
    <property type="entry name" value="Helicase_C"/>
    <property type="match status" value="1"/>
</dbReference>
<dbReference type="AlphaFoldDB" id="A0A1Y2LTY8"/>
<feature type="compositionally biased region" description="Basic residues" evidence="12">
    <location>
        <begin position="773"/>
        <end position="786"/>
    </location>
</feature>
<organism evidence="16 17">
    <name type="scientific">Epicoccum nigrum</name>
    <name type="common">Soil fungus</name>
    <name type="synonym">Epicoccum purpurascens</name>
    <dbReference type="NCBI Taxonomy" id="105696"/>
    <lineage>
        <taxon>Eukaryota</taxon>
        <taxon>Fungi</taxon>
        <taxon>Dikarya</taxon>
        <taxon>Ascomycota</taxon>
        <taxon>Pezizomycotina</taxon>
        <taxon>Dothideomycetes</taxon>
        <taxon>Pleosporomycetidae</taxon>
        <taxon>Pleosporales</taxon>
        <taxon>Pleosporineae</taxon>
        <taxon>Didymellaceae</taxon>
        <taxon>Epicoccum</taxon>
    </lineage>
</organism>
<dbReference type="InterPro" id="IPR014001">
    <property type="entry name" value="Helicase_ATP-bd"/>
</dbReference>
<protein>
    <recommendedName>
        <fullName evidence="2">RNA helicase</fullName>
        <ecNumber evidence="2">3.6.4.13</ecNumber>
    </recommendedName>
</protein>
<feature type="region of interest" description="Disordered" evidence="12">
    <location>
        <begin position="770"/>
        <end position="793"/>
    </location>
</feature>
<dbReference type="GO" id="GO:0005524">
    <property type="term" value="F:ATP binding"/>
    <property type="evidence" value="ECO:0007669"/>
    <property type="project" value="UniProtKB-KW"/>
</dbReference>
<evidence type="ECO:0000256" key="3">
    <source>
        <dbReference type="ARBA" id="ARBA00022517"/>
    </source>
</evidence>
<comment type="catalytic activity">
    <reaction evidence="10">
        <text>ATP + H2O = ADP + phosphate + H(+)</text>
        <dbReference type="Rhea" id="RHEA:13065"/>
        <dbReference type="ChEBI" id="CHEBI:15377"/>
        <dbReference type="ChEBI" id="CHEBI:15378"/>
        <dbReference type="ChEBI" id="CHEBI:30616"/>
        <dbReference type="ChEBI" id="CHEBI:43474"/>
        <dbReference type="ChEBI" id="CHEBI:456216"/>
        <dbReference type="EC" id="3.6.4.13"/>
    </reaction>
</comment>
<dbReference type="EC" id="3.6.4.13" evidence="2"/>
<accession>A0A1Y2LTY8</accession>
<evidence type="ECO:0000256" key="7">
    <source>
        <dbReference type="ARBA" id="ARBA00022840"/>
    </source>
</evidence>
<feature type="compositionally biased region" description="Basic residues" evidence="12">
    <location>
        <begin position="1"/>
        <end position="19"/>
    </location>
</feature>
<dbReference type="OMA" id="CEREYAR"/>
<sequence>MKRAHNPPKAAHKAHKRQKLEKGSKMAAKREKRRVQLTDLGWKTVDMPDRLDDTEGFYGLEEIEDVDVVKDPTTGNITFQTSKTEEEIAADVEAAWKREEEEAARLEAMIDKEGQEIPDEDIAAPAKEELAEDTAPEQNGAETDGDSFAGFSDDEEATPEEAAPKPAVKGGIALEIEDLNPNSEIADGRLLKKDRLDEKAEKPKTKKEKKAEAKAKREQEQKLKENTAANAGAAVETNPDYIEEEGVEATEDFEISGEGAFDILLNQPIEDDEEVDTSAWEELGLSEKIIGALAGLKFSKPSNIQASTIPEILAGRDLIGKASTGSGKTLAFGIPIVEHYLANHSQKKKEEPKSENVPTALIVAPTRELAHQITDHLKELCVKGDFDAPNIATITGGLSVQKQRRQLERADIVVGTPGRLWEVISSGQGLLRSLKQAKFLVLDEADRLLSQGHYKELGEILKVLDIKDDEEEEEENPVPEIERQTLVFSATFSKGLQQKLAGKVKFGSGTGDILNKADSMEYLLKKLNFREEQPRYIDANPESQMASKLREGLIECAGPEKDLYLYSLLLFHPNKRALIFTNSISAVRRLTPFLANLNLPALPLHSSMIQKARLRSIERFKERPGSILVATDVAARGLDIPKVDLVIHYHLPRAADTYVHRSGRTARADASGSSIIICAPEEVAGVRRLVAKVHARAESAKEQTNKKRAYFIRTLDIDRRIVSRLKPRATLSKKLADTVIAKEKKNSTDDLFMQAAEDLGIDYDSEEFEKEAKGKKGRGAGRKKKEKSASEMTKAEFGAIRAELRGLLKERINTGVSARYLTSGGIDVEALMKGEGNTGFLGTVEGLGFDDDEMDVKPQQAAVQKEEEEDTSEEEEGEQEEDTSEAKAVLTPEEKKEKKKAKQKGRKRNADGSKKKWIHH</sequence>
<dbReference type="GO" id="GO:0010467">
    <property type="term" value="P:gene expression"/>
    <property type="evidence" value="ECO:0007669"/>
    <property type="project" value="UniProtKB-ARBA"/>
</dbReference>
<evidence type="ECO:0000256" key="12">
    <source>
        <dbReference type="SAM" id="MobiDB-lite"/>
    </source>
</evidence>
<keyword evidence="7" id="KW-0067">ATP-binding</keyword>
<dbReference type="GO" id="GO:0016787">
    <property type="term" value="F:hydrolase activity"/>
    <property type="evidence" value="ECO:0007669"/>
    <property type="project" value="UniProtKB-KW"/>
</dbReference>
<reference evidence="16 17" key="1">
    <citation type="journal article" date="2017" name="Genome Announc.">
        <title>Genome sequence of the saprophytic ascomycete Epicoccum nigrum ICMP 19927 strain isolated from New Zealand.</title>
        <authorList>
            <person name="Fokin M."/>
            <person name="Fleetwood D."/>
            <person name="Weir B.S."/>
            <person name="Villas-Boas S.G."/>
        </authorList>
    </citation>
    <scope>NUCLEOTIDE SEQUENCE [LARGE SCALE GENOMIC DNA]</scope>
    <source>
        <strain evidence="16 17">ICMP 19927</strain>
    </source>
</reference>
<evidence type="ECO:0000256" key="1">
    <source>
        <dbReference type="ARBA" id="ARBA00004123"/>
    </source>
</evidence>
<dbReference type="EMBL" id="KZ107849">
    <property type="protein sequence ID" value="OSS47305.1"/>
    <property type="molecule type" value="Genomic_DNA"/>
</dbReference>
<dbReference type="InParanoid" id="A0A1Y2LTY8"/>
<dbReference type="GO" id="GO:0003723">
    <property type="term" value="F:RNA binding"/>
    <property type="evidence" value="ECO:0007669"/>
    <property type="project" value="UniProtKB-KW"/>
</dbReference>
<keyword evidence="4" id="KW-0547">Nucleotide-binding</keyword>
<dbReference type="InterPro" id="IPR001650">
    <property type="entry name" value="Helicase_C-like"/>
</dbReference>
<keyword evidence="8" id="KW-0694">RNA-binding</keyword>
<dbReference type="SMART" id="SM00487">
    <property type="entry name" value="DEXDc"/>
    <property type="match status" value="1"/>
</dbReference>
<feature type="region of interest" description="Disordered" evidence="12">
    <location>
        <begin position="845"/>
        <end position="920"/>
    </location>
</feature>
<evidence type="ECO:0000259" key="13">
    <source>
        <dbReference type="PROSITE" id="PS51192"/>
    </source>
</evidence>
<name>A0A1Y2LTY8_EPING</name>
<evidence type="ECO:0000256" key="5">
    <source>
        <dbReference type="ARBA" id="ARBA00022801"/>
    </source>
</evidence>
<keyword evidence="9" id="KW-0539">Nucleus</keyword>
<dbReference type="PROSITE" id="PS51195">
    <property type="entry name" value="Q_MOTIF"/>
    <property type="match status" value="1"/>
</dbReference>
<dbReference type="CDD" id="cd17946">
    <property type="entry name" value="DEADc_DDX24"/>
    <property type="match status" value="1"/>
</dbReference>
<evidence type="ECO:0000256" key="2">
    <source>
        <dbReference type="ARBA" id="ARBA00012552"/>
    </source>
</evidence>
<dbReference type="Proteomes" id="UP000193240">
    <property type="component" value="Unassembled WGS sequence"/>
</dbReference>
<feature type="compositionally biased region" description="Basic and acidic residues" evidence="12">
    <location>
        <begin position="186"/>
        <end position="225"/>
    </location>
</feature>
<keyword evidence="17" id="KW-1185">Reference proteome</keyword>
<feature type="domain" description="DEAD-box RNA helicase Q" evidence="15">
    <location>
        <begin position="278"/>
        <end position="306"/>
    </location>
</feature>
<dbReference type="SMART" id="SM00490">
    <property type="entry name" value="HELICc"/>
    <property type="match status" value="1"/>
</dbReference>
<dbReference type="PANTHER" id="PTHR47959">
    <property type="entry name" value="ATP-DEPENDENT RNA HELICASE RHLE-RELATED"/>
    <property type="match status" value="1"/>
</dbReference>
<gene>
    <name evidence="16" type="ORF">B5807_09909</name>
</gene>
<dbReference type="InterPro" id="IPR027417">
    <property type="entry name" value="P-loop_NTPase"/>
</dbReference>
<dbReference type="SUPFAM" id="SSF52540">
    <property type="entry name" value="P-loop containing nucleoside triphosphate hydrolases"/>
    <property type="match status" value="1"/>
</dbReference>
<evidence type="ECO:0000259" key="14">
    <source>
        <dbReference type="PROSITE" id="PS51194"/>
    </source>
</evidence>
<dbReference type="Pfam" id="PF00270">
    <property type="entry name" value="DEAD"/>
    <property type="match status" value="1"/>
</dbReference>
<dbReference type="PROSITE" id="PS00039">
    <property type="entry name" value="DEAD_ATP_HELICASE"/>
    <property type="match status" value="1"/>
</dbReference>
<evidence type="ECO:0000256" key="9">
    <source>
        <dbReference type="ARBA" id="ARBA00023242"/>
    </source>
</evidence>
<dbReference type="GO" id="GO:0005634">
    <property type="term" value="C:nucleus"/>
    <property type="evidence" value="ECO:0007669"/>
    <property type="project" value="UniProtKB-SubCell"/>
</dbReference>
<evidence type="ECO:0000256" key="6">
    <source>
        <dbReference type="ARBA" id="ARBA00022806"/>
    </source>
</evidence>
<dbReference type="InterPro" id="IPR014014">
    <property type="entry name" value="RNA_helicase_DEAD_Q_motif"/>
</dbReference>
<evidence type="ECO:0000313" key="17">
    <source>
        <dbReference type="Proteomes" id="UP000193240"/>
    </source>
</evidence>
<feature type="compositionally biased region" description="Acidic residues" evidence="12">
    <location>
        <begin position="866"/>
        <end position="883"/>
    </location>
</feature>
<dbReference type="STRING" id="105696.A0A1Y2LTY8"/>
<dbReference type="InterPro" id="IPR000629">
    <property type="entry name" value="RNA-helicase_DEAD-box_CS"/>
</dbReference>
<dbReference type="InterPro" id="IPR050079">
    <property type="entry name" value="DEAD_box_RNA_helicase"/>
</dbReference>
<evidence type="ECO:0000256" key="4">
    <source>
        <dbReference type="ARBA" id="ARBA00022741"/>
    </source>
</evidence>
<dbReference type="PROSITE" id="PS51192">
    <property type="entry name" value="HELICASE_ATP_BIND_1"/>
    <property type="match status" value="1"/>
</dbReference>
<feature type="domain" description="Helicase C-terminal" evidence="14">
    <location>
        <begin position="564"/>
        <end position="708"/>
    </location>
</feature>
<feature type="short sequence motif" description="Q motif" evidence="11">
    <location>
        <begin position="278"/>
        <end position="306"/>
    </location>
</feature>
<feature type="region of interest" description="Disordered" evidence="12">
    <location>
        <begin position="109"/>
        <end position="240"/>
    </location>
</feature>
<dbReference type="PROSITE" id="PS51194">
    <property type="entry name" value="HELICASE_CTER"/>
    <property type="match status" value="1"/>
</dbReference>
<evidence type="ECO:0000259" key="15">
    <source>
        <dbReference type="PROSITE" id="PS51195"/>
    </source>
</evidence>
<evidence type="ECO:0000256" key="11">
    <source>
        <dbReference type="PROSITE-ProRule" id="PRU00552"/>
    </source>
</evidence>
<evidence type="ECO:0000256" key="10">
    <source>
        <dbReference type="ARBA" id="ARBA00047984"/>
    </source>
</evidence>
<feature type="compositionally biased region" description="Basic residues" evidence="12">
    <location>
        <begin position="897"/>
        <end position="907"/>
    </location>
</feature>
<keyword evidence="6" id="KW-0347">Helicase</keyword>
<dbReference type="CDD" id="cd18787">
    <property type="entry name" value="SF2_C_DEAD"/>
    <property type="match status" value="1"/>
</dbReference>
<evidence type="ECO:0000256" key="8">
    <source>
        <dbReference type="ARBA" id="ARBA00022884"/>
    </source>
</evidence>
<dbReference type="FunCoup" id="A0A1Y2LTY8">
    <property type="interactions" value="902"/>
</dbReference>
<comment type="subcellular location">
    <subcellularLocation>
        <location evidence="1">Nucleus</location>
    </subcellularLocation>
</comment>
<dbReference type="GO" id="GO:0005829">
    <property type="term" value="C:cytosol"/>
    <property type="evidence" value="ECO:0007669"/>
    <property type="project" value="TreeGrafter"/>
</dbReference>
<feature type="domain" description="Helicase ATP-binding" evidence="13">
    <location>
        <begin position="309"/>
        <end position="510"/>
    </location>
</feature>
<feature type="region of interest" description="Disordered" evidence="12">
    <location>
        <begin position="1"/>
        <end position="33"/>
    </location>
</feature>
<proteinExistence type="predicted"/>
<dbReference type="GO" id="GO:0003724">
    <property type="term" value="F:RNA helicase activity"/>
    <property type="evidence" value="ECO:0007669"/>
    <property type="project" value="UniProtKB-EC"/>
</dbReference>
<dbReference type="PANTHER" id="PTHR47959:SF1">
    <property type="entry name" value="ATP-DEPENDENT RNA HELICASE DBPA"/>
    <property type="match status" value="1"/>
</dbReference>
<keyword evidence="5" id="KW-0378">Hydrolase</keyword>
<dbReference type="GO" id="GO:0042254">
    <property type="term" value="P:ribosome biogenesis"/>
    <property type="evidence" value="ECO:0007669"/>
    <property type="project" value="UniProtKB-KW"/>
</dbReference>